<dbReference type="SMART" id="SM00530">
    <property type="entry name" value="HTH_XRE"/>
    <property type="match status" value="1"/>
</dbReference>
<evidence type="ECO:0000313" key="3">
    <source>
        <dbReference type="Proteomes" id="UP000184418"/>
    </source>
</evidence>
<protein>
    <submittedName>
        <fullName evidence="2">HTH-type transcriptional regulator / antitoxin HigA</fullName>
    </submittedName>
</protein>
<dbReference type="CDD" id="cd00093">
    <property type="entry name" value="HTH_XRE"/>
    <property type="match status" value="1"/>
</dbReference>
<gene>
    <name evidence="2" type="ORF">SAMN02745146_0181</name>
</gene>
<sequence>MTLHTEAEYLAALRQFDELLDTDSGNTAALLPLRDAIHTYEKAQDFHPGPPQTIAGRIEVEMFRRRMKQKELAALLEITPSRLNEVLKGKRQINLDLARRLYQKLQIPADFILDAA</sequence>
<dbReference type="InterPro" id="IPR001387">
    <property type="entry name" value="Cro/C1-type_HTH"/>
</dbReference>
<dbReference type="Gene3D" id="1.10.260.40">
    <property type="entry name" value="lambda repressor-like DNA-binding domains"/>
    <property type="match status" value="1"/>
</dbReference>
<dbReference type="PROSITE" id="PS50943">
    <property type="entry name" value="HTH_CROC1"/>
    <property type="match status" value="1"/>
</dbReference>
<feature type="domain" description="HTH cro/C1-type" evidence="1">
    <location>
        <begin position="64"/>
        <end position="112"/>
    </location>
</feature>
<dbReference type="OrthoDB" id="882299at2"/>
<name>A0A1M6M778_9BACT</name>
<reference evidence="2 3" key="1">
    <citation type="submission" date="2016-11" db="EMBL/GenBank/DDBJ databases">
        <authorList>
            <person name="Jaros S."/>
            <person name="Januszkiewicz K."/>
            <person name="Wedrychowicz H."/>
        </authorList>
    </citation>
    <scope>NUCLEOTIDE SEQUENCE [LARGE SCALE GENOMIC DNA]</scope>
    <source>
        <strain evidence="2 3">DSM 21074</strain>
    </source>
</reference>
<dbReference type="EMBL" id="FQYN01000011">
    <property type="protein sequence ID" value="SHJ79329.1"/>
    <property type="molecule type" value="Genomic_DNA"/>
</dbReference>
<dbReference type="STRING" id="1121955.SAMN02745146_0181"/>
<dbReference type="Proteomes" id="UP000184418">
    <property type="component" value="Unassembled WGS sequence"/>
</dbReference>
<proteinExistence type="predicted"/>
<dbReference type="GO" id="GO:0003677">
    <property type="term" value="F:DNA binding"/>
    <property type="evidence" value="ECO:0007669"/>
    <property type="project" value="InterPro"/>
</dbReference>
<dbReference type="RefSeq" id="WP_073112453.1">
    <property type="nucleotide sequence ID" value="NZ_FQYN01000011.1"/>
</dbReference>
<evidence type="ECO:0000313" key="2">
    <source>
        <dbReference type="EMBL" id="SHJ79329.1"/>
    </source>
</evidence>
<dbReference type="Pfam" id="PF01381">
    <property type="entry name" value="HTH_3"/>
    <property type="match status" value="1"/>
</dbReference>
<keyword evidence="3" id="KW-1185">Reference proteome</keyword>
<evidence type="ECO:0000259" key="1">
    <source>
        <dbReference type="PROSITE" id="PS50943"/>
    </source>
</evidence>
<dbReference type="InterPro" id="IPR010982">
    <property type="entry name" value="Lambda_DNA-bd_dom_sf"/>
</dbReference>
<dbReference type="AlphaFoldDB" id="A0A1M6M778"/>
<organism evidence="2 3">
    <name type="scientific">Hymenobacter daecheongensis DSM 21074</name>
    <dbReference type="NCBI Taxonomy" id="1121955"/>
    <lineage>
        <taxon>Bacteria</taxon>
        <taxon>Pseudomonadati</taxon>
        <taxon>Bacteroidota</taxon>
        <taxon>Cytophagia</taxon>
        <taxon>Cytophagales</taxon>
        <taxon>Hymenobacteraceae</taxon>
        <taxon>Hymenobacter</taxon>
    </lineage>
</organism>
<dbReference type="SUPFAM" id="SSF47413">
    <property type="entry name" value="lambda repressor-like DNA-binding domains"/>
    <property type="match status" value="1"/>
</dbReference>
<accession>A0A1M6M778</accession>